<dbReference type="InterPro" id="IPR001296">
    <property type="entry name" value="Glyco_trans_1"/>
</dbReference>
<proteinExistence type="predicted"/>
<dbReference type="Pfam" id="PF00534">
    <property type="entry name" value="Glycos_transf_1"/>
    <property type="match status" value="1"/>
</dbReference>
<dbReference type="GO" id="GO:0016757">
    <property type="term" value="F:glycosyltransferase activity"/>
    <property type="evidence" value="ECO:0007669"/>
    <property type="project" value="UniProtKB-KW"/>
</dbReference>
<protein>
    <recommendedName>
        <fullName evidence="3">Glycosyl transferase family 1 domain-containing protein</fullName>
    </recommendedName>
</protein>
<reference evidence="4 5" key="1">
    <citation type="journal article" date="2016" name="Nat. Commun.">
        <title>Thousands of microbial genomes shed light on interconnected biogeochemical processes in an aquifer system.</title>
        <authorList>
            <person name="Anantharaman K."/>
            <person name="Brown C.T."/>
            <person name="Hug L.A."/>
            <person name="Sharon I."/>
            <person name="Castelle C.J."/>
            <person name="Probst A.J."/>
            <person name="Thomas B.C."/>
            <person name="Singh A."/>
            <person name="Wilkins M.J."/>
            <person name="Karaoz U."/>
            <person name="Brodie E.L."/>
            <person name="Williams K.H."/>
            <person name="Hubbard S.S."/>
            <person name="Banfield J.F."/>
        </authorList>
    </citation>
    <scope>NUCLEOTIDE SEQUENCE [LARGE SCALE GENOMIC DNA]</scope>
</reference>
<dbReference type="STRING" id="1797517.A3F61_00740"/>
<dbReference type="SUPFAM" id="SSF53756">
    <property type="entry name" value="UDP-Glycosyltransferase/glycogen phosphorylase"/>
    <property type="match status" value="1"/>
</dbReference>
<gene>
    <name evidence="4" type="ORF">A3F61_00740</name>
</gene>
<feature type="domain" description="Glycosyl transferase family 1" evidence="3">
    <location>
        <begin position="211"/>
        <end position="377"/>
    </location>
</feature>
<keyword evidence="1" id="KW-0328">Glycosyltransferase</keyword>
<evidence type="ECO:0000256" key="2">
    <source>
        <dbReference type="ARBA" id="ARBA00022679"/>
    </source>
</evidence>
<evidence type="ECO:0000313" key="5">
    <source>
        <dbReference type="Proteomes" id="UP000178272"/>
    </source>
</evidence>
<sequence length="398" mass="46626">MNKNIFNQKVKESSFLIAAHEDVKGGLTHTLRNFLLEKKPNKLLFIAHPLLYFKENYKKSSYFEFYTKGKLQKVNSAYRWWFPEQLLYIKDVIYTVFWAFKTNTKYDLVIALDPLNAFAGLLLKMFGRAKRVVHYSIDYFPTRFENQGMNWIYHQVDKFAVRYSDETWNLGARMAKAREEGNDMVGGEYKKRQHHVPIGVWMAKIKRKPIDRFDQKKLIYAGGFVPYMGIDLVIKTLPKILKKVPGVTLEIIGRGEAETEWKELAKKHKVDKHIIFRDWMENREAFHLKLSEAAIGLAPFNYNILDDKVKNADPGKIKDYTSSGLPVITTKAVYTWRDLQKSRCGIIVDYNEDALASAVVKLLKDRNLLLQFRKNAINYAKQFDWDRLFTENISRVIK</sequence>
<evidence type="ECO:0000259" key="3">
    <source>
        <dbReference type="Pfam" id="PF00534"/>
    </source>
</evidence>
<dbReference type="PANTHER" id="PTHR12526">
    <property type="entry name" value="GLYCOSYLTRANSFERASE"/>
    <property type="match status" value="1"/>
</dbReference>
<dbReference type="Proteomes" id="UP000178272">
    <property type="component" value="Unassembled WGS sequence"/>
</dbReference>
<evidence type="ECO:0000256" key="1">
    <source>
        <dbReference type="ARBA" id="ARBA00022676"/>
    </source>
</evidence>
<keyword evidence="2" id="KW-0808">Transferase</keyword>
<accession>A0A1G1VBU5</accession>
<evidence type="ECO:0000313" key="4">
    <source>
        <dbReference type="EMBL" id="OGY12934.1"/>
    </source>
</evidence>
<comment type="caution">
    <text evidence="4">The sequence shown here is derived from an EMBL/GenBank/DDBJ whole genome shotgun (WGS) entry which is preliminary data.</text>
</comment>
<dbReference type="PANTHER" id="PTHR12526:SF629">
    <property type="entry name" value="TEICHURONIC ACID BIOSYNTHESIS GLYCOSYLTRANSFERASE TUAH-RELATED"/>
    <property type="match status" value="1"/>
</dbReference>
<dbReference type="EMBL" id="MHCA01000004">
    <property type="protein sequence ID" value="OGY12934.1"/>
    <property type="molecule type" value="Genomic_DNA"/>
</dbReference>
<name>A0A1G1VBU5_9BACT</name>
<dbReference type="AlphaFoldDB" id="A0A1G1VBU5"/>
<organism evidence="4 5">
    <name type="scientific">Candidatus Blackburnbacteria bacterium RIFCSPHIGHO2_12_FULL_41_13b</name>
    <dbReference type="NCBI Taxonomy" id="1797517"/>
    <lineage>
        <taxon>Bacteria</taxon>
        <taxon>Candidatus Blackburniibacteriota</taxon>
    </lineage>
</organism>
<dbReference type="Gene3D" id="3.40.50.2000">
    <property type="entry name" value="Glycogen Phosphorylase B"/>
    <property type="match status" value="2"/>
</dbReference>